<proteinExistence type="predicted"/>
<protein>
    <submittedName>
        <fullName evidence="1">Uncharacterized protein</fullName>
    </submittedName>
</protein>
<sequence length="102" mass="11520">MMPDAWIWQHTLRVLARQRCVAAPVELAKCARMELRQSYGTRQTYLRLAKRISKRDSTSFGCGATTGTRTRAVVLQDCSERAERMMLAGNIGKFSLLPAAMR</sequence>
<dbReference type="RefSeq" id="WP_135172869.1">
    <property type="nucleotide sequence ID" value="NZ_SPQT01000001.1"/>
</dbReference>
<dbReference type="Proteomes" id="UP000297966">
    <property type="component" value="Unassembled WGS sequence"/>
</dbReference>
<dbReference type="AlphaFoldDB" id="A0A4Y9M7B6"/>
<evidence type="ECO:0000313" key="2">
    <source>
        <dbReference type="Proteomes" id="UP000297966"/>
    </source>
</evidence>
<name>A0A4Y9M7B6_9BRAD</name>
<accession>A0A4Y9M7B6</accession>
<gene>
    <name evidence="1" type="ORF">E4K65_03180</name>
</gene>
<comment type="caution">
    <text evidence="1">The sequence shown here is derived from an EMBL/GenBank/DDBJ whole genome shotgun (WGS) entry which is preliminary data.</text>
</comment>
<keyword evidence="2" id="KW-1185">Reference proteome</keyword>
<organism evidence="1 2">
    <name type="scientific">Bradyrhizobium niftali</name>
    <dbReference type="NCBI Taxonomy" id="2560055"/>
    <lineage>
        <taxon>Bacteria</taxon>
        <taxon>Pseudomonadati</taxon>
        <taxon>Pseudomonadota</taxon>
        <taxon>Alphaproteobacteria</taxon>
        <taxon>Hyphomicrobiales</taxon>
        <taxon>Nitrobacteraceae</taxon>
        <taxon>Bradyrhizobium</taxon>
    </lineage>
</organism>
<evidence type="ECO:0000313" key="1">
    <source>
        <dbReference type="EMBL" id="TFV51116.1"/>
    </source>
</evidence>
<dbReference type="EMBL" id="SPQT01000001">
    <property type="protein sequence ID" value="TFV51116.1"/>
    <property type="molecule type" value="Genomic_DNA"/>
</dbReference>
<reference evidence="1 2" key="1">
    <citation type="submission" date="2019-03" db="EMBL/GenBank/DDBJ databases">
        <title>Bradyrhizobium diversity isolated from nodules of Chamaecrista fasciculata.</title>
        <authorList>
            <person name="Klepa M.S."/>
            <person name="Urquiaga M.O."/>
            <person name="Hungria M."/>
            <person name="Delamuta J.R."/>
        </authorList>
    </citation>
    <scope>NUCLEOTIDE SEQUENCE [LARGE SCALE GENOMIC DNA]</scope>
    <source>
        <strain evidence="1 2">CNPSo 3448</strain>
    </source>
</reference>